<dbReference type="InterPro" id="IPR050306">
    <property type="entry name" value="PfkB_Carbo_kinase"/>
</dbReference>
<evidence type="ECO:0000313" key="5">
    <source>
        <dbReference type="EMBL" id="AQT68931.1"/>
    </source>
</evidence>
<dbReference type="RefSeq" id="WP_146662328.1">
    <property type="nucleotide sequence ID" value="NZ_CP019791.1"/>
</dbReference>
<dbReference type="OrthoDB" id="9813569at2"/>
<name>A0A1U9NLW8_9BACT</name>
<organism evidence="5 6">
    <name type="scientific">Anaerohalosphaera lusitana</name>
    <dbReference type="NCBI Taxonomy" id="1936003"/>
    <lineage>
        <taxon>Bacteria</taxon>
        <taxon>Pseudomonadati</taxon>
        <taxon>Planctomycetota</taxon>
        <taxon>Phycisphaerae</taxon>
        <taxon>Sedimentisphaerales</taxon>
        <taxon>Anaerohalosphaeraceae</taxon>
        <taxon>Anaerohalosphaera</taxon>
    </lineage>
</organism>
<keyword evidence="3" id="KW-0418">Kinase</keyword>
<evidence type="ECO:0000256" key="1">
    <source>
        <dbReference type="ARBA" id="ARBA00010688"/>
    </source>
</evidence>
<comment type="similarity">
    <text evidence="1">Belongs to the carbohydrate kinase PfkB family.</text>
</comment>
<dbReference type="Proteomes" id="UP000189674">
    <property type="component" value="Chromosome"/>
</dbReference>
<reference evidence="6" key="1">
    <citation type="submission" date="2017-02" db="EMBL/GenBank/DDBJ databases">
        <title>Comparative genomics and description of representatives of a novel lineage of planctomycetes thriving in anoxic sediments.</title>
        <authorList>
            <person name="Spring S."/>
            <person name="Bunk B."/>
            <person name="Sproer C."/>
        </authorList>
    </citation>
    <scope>NUCLEOTIDE SEQUENCE [LARGE SCALE GENOMIC DNA]</scope>
    <source>
        <strain evidence="6">ST-NAGAB-D1</strain>
    </source>
</reference>
<dbReference type="GO" id="GO:0016301">
    <property type="term" value="F:kinase activity"/>
    <property type="evidence" value="ECO:0007669"/>
    <property type="project" value="UniProtKB-KW"/>
</dbReference>
<dbReference type="AlphaFoldDB" id="A0A1U9NLW8"/>
<evidence type="ECO:0000313" key="6">
    <source>
        <dbReference type="Proteomes" id="UP000189674"/>
    </source>
</evidence>
<dbReference type="CDD" id="cd01167">
    <property type="entry name" value="bac_FRK"/>
    <property type="match status" value="1"/>
</dbReference>
<dbReference type="STRING" id="1936003.STSP2_02108"/>
<sequence>MYKSSETSHVIVGAGEILWDMLPGGKRLGGAPANVAFHAHAMGAVSYILSAAGDDKLGSEIRDKLSQLGVGLEYLSTNEYPTGTVDVELDVNGTAEYIITENTAWDFISWQDGFEELAGRCNAVCFGSLAQRSPVSRATIRRFLQHTAKDCLKVFDINLRQSFYSAEIIEESLAAANILKLNDGELEVISEMLGIHGDQESRLNQILKKYQLHFVALTRDSKGSIMLSSDEVSYCPGFPVDVKDTIGAGDAFTASTIVSRLQGLSLDETNILANRVAGFVCGRAGATPQLPAELTGGFKRTHSERAKIELKSKRGRDDELLTKKRG</sequence>
<dbReference type="PANTHER" id="PTHR43085:SF57">
    <property type="entry name" value="CARBOHYDRATE KINASE PFKB DOMAIN-CONTAINING PROTEIN"/>
    <property type="match status" value="1"/>
</dbReference>
<dbReference type="InterPro" id="IPR029056">
    <property type="entry name" value="Ribokinase-like"/>
</dbReference>
<gene>
    <name evidence="5" type="primary">hldE_1</name>
    <name evidence="5" type="ORF">STSP2_02108</name>
</gene>
<proteinExistence type="inferred from homology"/>
<dbReference type="EMBL" id="CP019791">
    <property type="protein sequence ID" value="AQT68931.1"/>
    <property type="molecule type" value="Genomic_DNA"/>
</dbReference>
<protein>
    <submittedName>
        <fullName evidence="5">Bifunctional protein HldE</fullName>
    </submittedName>
</protein>
<keyword evidence="2" id="KW-0808">Transferase</keyword>
<evidence type="ECO:0000259" key="4">
    <source>
        <dbReference type="Pfam" id="PF00294"/>
    </source>
</evidence>
<dbReference type="InterPro" id="IPR011611">
    <property type="entry name" value="PfkB_dom"/>
</dbReference>
<dbReference type="PANTHER" id="PTHR43085">
    <property type="entry name" value="HEXOKINASE FAMILY MEMBER"/>
    <property type="match status" value="1"/>
</dbReference>
<evidence type="ECO:0000256" key="3">
    <source>
        <dbReference type="ARBA" id="ARBA00022777"/>
    </source>
</evidence>
<accession>A0A1U9NLW8</accession>
<dbReference type="KEGG" id="alus:STSP2_02108"/>
<feature type="domain" description="Carbohydrate kinase PfkB" evidence="4">
    <location>
        <begin position="26"/>
        <end position="291"/>
    </location>
</feature>
<evidence type="ECO:0000256" key="2">
    <source>
        <dbReference type="ARBA" id="ARBA00022679"/>
    </source>
</evidence>
<keyword evidence="6" id="KW-1185">Reference proteome</keyword>
<dbReference type="Pfam" id="PF00294">
    <property type="entry name" value="PfkB"/>
    <property type="match status" value="1"/>
</dbReference>
<dbReference type="Gene3D" id="3.40.1190.20">
    <property type="match status" value="1"/>
</dbReference>
<dbReference type="SUPFAM" id="SSF53613">
    <property type="entry name" value="Ribokinase-like"/>
    <property type="match status" value="1"/>
</dbReference>